<evidence type="ECO:0000313" key="8">
    <source>
        <dbReference type="Proteomes" id="UP000076935"/>
    </source>
</evidence>
<evidence type="ECO:0000256" key="4">
    <source>
        <dbReference type="ARBA" id="ARBA00034320"/>
    </source>
</evidence>
<dbReference type="GO" id="GO:0005737">
    <property type="term" value="C:cytoplasm"/>
    <property type="evidence" value="ECO:0007669"/>
    <property type="project" value="TreeGrafter"/>
</dbReference>
<accession>A0A177L249</accession>
<dbReference type="PANTHER" id="PTHR13748">
    <property type="entry name" value="COBW-RELATED"/>
    <property type="match status" value="1"/>
</dbReference>
<keyword evidence="2" id="KW-0378">Hydrolase</keyword>
<dbReference type="SMART" id="SM00833">
    <property type="entry name" value="CobW_C"/>
    <property type="match status" value="1"/>
</dbReference>
<keyword evidence="3" id="KW-0143">Chaperone</keyword>
<dbReference type="PANTHER" id="PTHR13748:SF62">
    <property type="entry name" value="COBW DOMAIN-CONTAINING PROTEIN"/>
    <property type="match status" value="1"/>
</dbReference>
<keyword evidence="8" id="KW-1185">Reference proteome</keyword>
<evidence type="ECO:0000256" key="2">
    <source>
        <dbReference type="ARBA" id="ARBA00022801"/>
    </source>
</evidence>
<evidence type="ECO:0000256" key="5">
    <source>
        <dbReference type="ARBA" id="ARBA00049117"/>
    </source>
</evidence>
<dbReference type="Pfam" id="PF07683">
    <property type="entry name" value="CobW_C"/>
    <property type="match status" value="1"/>
</dbReference>
<dbReference type="SUPFAM" id="SSF52540">
    <property type="entry name" value="P-loop containing nucleoside triphosphate hydrolases"/>
    <property type="match status" value="1"/>
</dbReference>
<dbReference type="Gene3D" id="3.40.50.300">
    <property type="entry name" value="P-loop containing nucleotide triphosphate hydrolases"/>
    <property type="match status" value="1"/>
</dbReference>
<dbReference type="Proteomes" id="UP000076935">
    <property type="component" value="Unassembled WGS sequence"/>
</dbReference>
<dbReference type="InterPro" id="IPR027417">
    <property type="entry name" value="P-loop_NTPase"/>
</dbReference>
<feature type="domain" description="CobW C-terminal" evidence="6">
    <location>
        <begin position="230"/>
        <end position="317"/>
    </location>
</feature>
<dbReference type="Pfam" id="PF02492">
    <property type="entry name" value="cobW"/>
    <property type="match status" value="1"/>
</dbReference>
<evidence type="ECO:0000256" key="1">
    <source>
        <dbReference type="ARBA" id="ARBA00022741"/>
    </source>
</evidence>
<dbReference type="Gene3D" id="3.30.1220.10">
    <property type="entry name" value="CobW-like, C-terminal domain"/>
    <property type="match status" value="1"/>
</dbReference>
<keyword evidence="1" id="KW-0547">Nucleotide-binding</keyword>
<sequence>MTIRSRIYLKTNKIEIFILSGFLGSGKSTLLAKLLDFEKQQGRQIGVIMNEMGQVSIDSKVISNEVPLKELLNGCICCNLQGELSLQLKTLIEEYELDAIYIESTGAAHLIEVVDACTHPLIIHNLEIKGIITLVNAKQWRDGKMSIRLKKLLKEQIKYANIIILNKIDTIEEGELDSLINSIRQVNPNGHIIPSTHAEIDPNIVSLSTVSTIENRPKELNVNEHAHLHLETLAFPLNSPIHRIEFEKWLNTYSGQLYRAKGFIKLIESPGIFLFNYSYGFSIFERCKINNSYPQTLVFIGENLDHKEIETMLLKIKSS</sequence>
<gene>
    <name evidence="7" type="ORF">AWH49_18410</name>
</gene>
<dbReference type="GO" id="GO:0016787">
    <property type="term" value="F:hydrolase activity"/>
    <property type="evidence" value="ECO:0007669"/>
    <property type="project" value="UniProtKB-KW"/>
</dbReference>
<dbReference type="SUPFAM" id="SSF90002">
    <property type="entry name" value="Hypothetical protein YjiA, C-terminal domain"/>
    <property type="match status" value="1"/>
</dbReference>
<protein>
    <recommendedName>
        <fullName evidence="6">CobW C-terminal domain-containing protein</fullName>
    </recommendedName>
</protein>
<organism evidence="7 8">
    <name type="scientific">Domibacillus aminovorans</name>
    <dbReference type="NCBI Taxonomy" id="29332"/>
    <lineage>
        <taxon>Bacteria</taxon>
        <taxon>Bacillati</taxon>
        <taxon>Bacillota</taxon>
        <taxon>Bacilli</taxon>
        <taxon>Bacillales</taxon>
        <taxon>Bacillaceae</taxon>
        <taxon>Domibacillus</taxon>
    </lineage>
</organism>
<comment type="caution">
    <text evidence="7">The sequence shown here is derived from an EMBL/GenBank/DDBJ whole genome shotgun (WGS) entry which is preliminary data.</text>
</comment>
<dbReference type="GO" id="GO:0000166">
    <property type="term" value="F:nucleotide binding"/>
    <property type="evidence" value="ECO:0007669"/>
    <property type="project" value="UniProtKB-KW"/>
</dbReference>
<dbReference type="InterPro" id="IPR036627">
    <property type="entry name" value="CobW-likC_sf"/>
</dbReference>
<evidence type="ECO:0000259" key="6">
    <source>
        <dbReference type="SMART" id="SM00833"/>
    </source>
</evidence>
<comment type="catalytic activity">
    <reaction evidence="5">
        <text>GTP + H2O = GDP + phosphate + H(+)</text>
        <dbReference type="Rhea" id="RHEA:19669"/>
        <dbReference type="ChEBI" id="CHEBI:15377"/>
        <dbReference type="ChEBI" id="CHEBI:15378"/>
        <dbReference type="ChEBI" id="CHEBI:37565"/>
        <dbReference type="ChEBI" id="CHEBI:43474"/>
        <dbReference type="ChEBI" id="CHEBI:58189"/>
    </reaction>
    <physiologicalReaction direction="left-to-right" evidence="5">
        <dbReference type="Rhea" id="RHEA:19670"/>
    </physiologicalReaction>
</comment>
<dbReference type="InterPro" id="IPR003495">
    <property type="entry name" value="CobW/HypB/UreG_nucleotide-bd"/>
</dbReference>
<dbReference type="AlphaFoldDB" id="A0A177L249"/>
<evidence type="ECO:0000313" key="7">
    <source>
        <dbReference type="EMBL" id="OAH59526.1"/>
    </source>
</evidence>
<proteinExistence type="inferred from homology"/>
<dbReference type="InterPro" id="IPR011629">
    <property type="entry name" value="CobW-like_C"/>
</dbReference>
<name>A0A177L249_9BACI</name>
<dbReference type="EMBL" id="LQWY01000059">
    <property type="protein sequence ID" value="OAH59526.1"/>
    <property type="molecule type" value="Genomic_DNA"/>
</dbReference>
<dbReference type="CDD" id="cd03112">
    <property type="entry name" value="CobW-like"/>
    <property type="match status" value="1"/>
</dbReference>
<dbReference type="InterPro" id="IPR051316">
    <property type="entry name" value="Zinc-reg_GTPase_activator"/>
</dbReference>
<evidence type="ECO:0000256" key="3">
    <source>
        <dbReference type="ARBA" id="ARBA00023186"/>
    </source>
</evidence>
<reference evidence="7 8" key="1">
    <citation type="submission" date="2016-01" db="EMBL/GenBank/DDBJ databases">
        <title>Investigation of taxonomic status of Bacillus aminovorans.</title>
        <authorList>
            <person name="Verma A."/>
            <person name="Pal Y."/>
            <person name="Krishnamurthi S."/>
        </authorList>
    </citation>
    <scope>NUCLEOTIDE SEQUENCE [LARGE SCALE GENOMIC DNA]</scope>
    <source>
        <strain evidence="7 8">DSM 1314</strain>
    </source>
</reference>
<comment type="similarity">
    <text evidence="4">Belongs to the SIMIBI class G3E GTPase family. ZNG1 subfamily.</text>
</comment>